<organism evidence="2 3">
    <name type="scientific">Paraburkholderia unamae</name>
    <dbReference type="NCBI Taxonomy" id="219649"/>
    <lineage>
        <taxon>Bacteria</taxon>
        <taxon>Pseudomonadati</taxon>
        <taxon>Pseudomonadota</taxon>
        <taxon>Betaproteobacteria</taxon>
        <taxon>Burkholderiales</taxon>
        <taxon>Burkholderiaceae</taxon>
        <taxon>Paraburkholderia</taxon>
    </lineage>
</organism>
<proteinExistence type="predicted"/>
<reference evidence="2 3" key="1">
    <citation type="submission" date="2018-05" db="EMBL/GenBank/DDBJ databases">
        <title>Genomic Encyclopedia of Type Strains, Phase IV (KMG-V): Genome sequencing to study the core and pangenomes of soil and plant-associated prokaryotes.</title>
        <authorList>
            <person name="Whitman W."/>
        </authorList>
    </citation>
    <scope>NUCLEOTIDE SEQUENCE [LARGE SCALE GENOMIC DNA]</scope>
    <source>
        <strain evidence="2 3">SCZa-39</strain>
    </source>
</reference>
<evidence type="ECO:0000313" key="3">
    <source>
        <dbReference type="Proteomes" id="UP000245712"/>
    </source>
</evidence>
<dbReference type="SUPFAM" id="SSF51182">
    <property type="entry name" value="RmlC-like cupins"/>
    <property type="match status" value="1"/>
</dbReference>
<dbReference type="PANTHER" id="PTHR37943:SF1">
    <property type="entry name" value="PROTEIN VES"/>
    <property type="match status" value="1"/>
</dbReference>
<feature type="region of interest" description="Disordered" evidence="1">
    <location>
        <begin position="213"/>
        <end position="233"/>
    </location>
</feature>
<dbReference type="InterPro" id="IPR011051">
    <property type="entry name" value="RmlC_Cupin_sf"/>
</dbReference>
<dbReference type="EMBL" id="QEOB01000063">
    <property type="protein sequence ID" value="PVX58674.1"/>
    <property type="molecule type" value="Genomic_DNA"/>
</dbReference>
<protein>
    <recommendedName>
        <fullName evidence="4">HutD family protein</fullName>
    </recommendedName>
</protein>
<evidence type="ECO:0000256" key="1">
    <source>
        <dbReference type="SAM" id="MobiDB-lite"/>
    </source>
</evidence>
<dbReference type="InterPro" id="IPR014710">
    <property type="entry name" value="RmlC-like_jellyroll"/>
</dbReference>
<dbReference type="RefSeq" id="WP_116615297.1">
    <property type="nucleotide sequence ID" value="NZ_QEOB01000063.1"/>
</dbReference>
<evidence type="ECO:0000313" key="2">
    <source>
        <dbReference type="EMBL" id="PVX58674.1"/>
    </source>
</evidence>
<keyword evidence="3" id="KW-1185">Reference proteome</keyword>
<feature type="compositionally biased region" description="Basic and acidic residues" evidence="1">
    <location>
        <begin position="217"/>
        <end position="233"/>
    </location>
</feature>
<sequence length="233" mass="24821">MSNVQNAKLTLLRGAALVASPWKNGGGVTREIAIAHVTPRTGSQASASLDTFAWRVSVADVAQAGPFSRFEGIDRTLALLEGAGMLLDEAGRTHVLTQPLDVAHFAGEAAIDARLVNGATRDFNLMVRRDAARGTLDVWRENGRRSMQAQTLLLYCAQGEQVAIVDGCRQVRLATGDTLRIDMLDALRPLQIETQGAGALLAVALDLLGVSQTPHSPQHDTTDAASHDAVHTQ</sequence>
<dbReference type="InterPro" id="IPR010282">
    <property type="entry name" value="Uncharacterised_HutD/Ves"/>
</dbReference>
<dbReference type="CDD" id="cd20293">
    <property type="entry name" value="cupin_HutD_N"/>
    <property type="match status" value="1"/>
</dbReference>
<dbReference type="PANTHER" id="PTHR37943">
    <property type="entry name" value="PROTEIN VES"/>
    <property type="match status" value="1"/>
</dbReference>
<dbReference type="Proteomes" id="UP000245712">
    <property type="component" value="Unassembled WGS sequence"/>
</dbReference>
<comment type="caution">
    <text evidence="2">The sequence shown here is derived from an EMBL/GenBank/DDBJ whole genome shotgun (WGS) entry which is preliminary data.</text>
</comment>
<gene>
    <name evidence="2" type="ORF">C7402_1632</name>
</gene>
<dbReference type="Pfam" id="PF05962">
    <property type="entry name" value="HutD"/>
    <property type="match status" value="1"/>
</dbReference>
<evidence type="ECO:0008006" key="4">
    <source>
        <dbReference type="Google" id="ProtNLM"/>
    </source>
</evidence>
<name>A0ABX5K8E6_9BURK</name>
<accession>A0ABX5K8E6</accession>
<dbReference type="Gene3D" id="2.60.120.10">
    <property type="entry name" value="Jelly Rolls"/>
    <property type="match status" value="1"/>
</dbReference>